<dbReference type="EMBL" id="JARJCN010000064">
    <property type="protein sequence ID" value="KAJ7078688.1"/>
    <property type="molecule type" value="Genomic_DNA"/>
</dbReference>
<gene>
    <name evidence="3" type="ORF">B0H15DRAFT_859884</name>
</gene>
<accession>A0AAD6TWC8</accession>
<dbReference type="Proteomes" id="UP001222325">
    <property type="component" value="Unassembled WGS sequence"/>
</dbReference>
<dbReference type="Pfam" id="PF20149">
    <property type="entry name" value="DUF6532"/>
    <property type="match status" value="1"/>
</dbReference>
<organism evidence="3 4">
    <name type="scientific">Mycena belliarum</name>
    <dbReference type="NCBI Taxonomy" id="1033014"/>
    <lineage>
        <taxon>Eukaryota</taxon>
        <taxon>Fungi</taxon>
        <taxon>Dikarya</taxon>
        <taxon>Basidiomycota</taxon>
        <taxon>Agaricomycotina</taxon>
        <taxon>Agaricomycetes</taxon>
        <taxon>Agaricomycetidae</taxon>
        <taxon>Agaricales</taxon>
        <taxon>Marasmiineae</taxon>
        <taxon>Mycenaceae</taxon>
        <taxon>Mycena</taxon>
    </lineage>
</organism>
<comment type="caution">
    <text evidence="3">The sequence shown here is derived from an EMBL/GenBank/DDBJ whole genome shotgun (WGS) entry which is preliminary data.</text>
</comment>
<proteinExistence type="predicted"/>
<feature type="region of interest" description="Disordered" evidence="1">
    <location>
        <begin position="1"/>
        <end position="72"/>
    </location>
</feature>
<feature type="non-terminal residue" evidence="3">
    <location>
        <position position="533"/>
    </location>
</feature>
<protein>
    <recommendedName>
        <fullName evidence="2">DUF6532 domain-containing protein</fullName>
    </recommendedName>
</protein>
<name>A0AAD6TWC8_9AGAR</name>
<sequence length="533" mass="59184">LPRLISAHSTRSRTSNKAAEDSESHELDDVAPVSGNDVRDHSSITLQPLALEETSQEDLPPQNKKDIPQALFDSDSDEYEFVRVKKSATKSKAPILKSDSVSEDSMPEAPPMRRRRDSDIAMAELIQKVLVDIPQSHRRLADDTVELDATIAASLASEEPRSRRSSMVSGYSSGHDLSVPASASEMESDPGSEHEAEVHPKKKTKKRKKTSAARQRQADSEKPAIHVPASHAAAGNTASSWDISARLVLPAPNKAISLTAQHTELQFVLRSGVLQIKLFLLFINAYPMMISRAGFARPYLIAAAQLRPASAKILERLQTDPQFGAILAPILLDRVNILRGNMKRCAVSCILAFFSLAELEPSKVKERVEELLKDHFRRLRCLIYSMLSQGQLQLNKPFRHGAIKFILKEEVFSSSSFITQNLDRFPATNKKKPEQRELADAMVALSATAVYAALLELRMTGQRQNIAFTEDAYEDTYRNHMESLKQVREKSPIPFHKLMHEFFNDVTTSNQTVHTSSGSSAALIQLGDVPDSD</sequence>
<evidence type="ECO:0000313" key="3">
    <source>
        <dbReference type="EMBL" id="KAJ7078688.1"/>
    </source>
</evidence>
<reference evidence="3" key="1">
    <citation type="submission" date="2023-03" db="EMBL/GenBank/DDBJ databases">
        <title>Massive genome expansion in bonnet fungi (Mycena s.s.) driven by repeated elements and novel gene families across ecological guilds.</title>
        <authorList>
            <consortium name="Lawrence Berkeley National Laboratory"/>
            <person name="Harder C.B."/>
            <person name="Miyauchi S."/>
            <person name="Viragh M."/>
            <person name="Kuo A."/>
            <person name="Thoen E."/>
            <person name="Andreopoulos B."/>
            <person name="Lu D."/>
            <person name="Skrede I."/>
            <person name="Drula E."/>
            <person name="Henrissat B."/>
            <person name="Morin E."/>
            <person name="Kohler A."/>
            <person name="Barry K."/>
            <person name="LaButti K."/>
            <person name="Morin E."/>
            <person name="Salamov A."/>
            <person name="Lipzen A."/>
            <person name="Mereny Z."/>
            <person name="Hegedus B."/>
            <person name="Baldrian P."/>
            <person name="Stursova M."/>
            <person name="Weitz H."/>
            <person name="Taylor A."/>
            <person name="Grigoriev I.V."/>
            <person name="Nagy L.G."/>
            <person name="Martin F."/>
            <person name="Kauserud H."/>
        </authorList>
    </citation>
    <scope>NUCLEOTIDE SEQUENCE</scope>
    <source>
        <strain evidence="3">CBHHK173m</strain>
    </source>
</reference>
<feature type="domain" description="DUF6532" evidence="2">
    <location>
        <begin position="277"/>
        <end position="486"/>
    </location>
</feature>
<feature type="compositionally biased region" description="Basic residues" evidence="1">
    <location>
        <begin position="200"/>
        <end position="211"/>
    </location>
</feature>
<feature type="compositionally biased region" description="Polar residues" evidence="1">
    <location>
        <begin position="7"/>
        <end position="17"/>
    </location>
</feature>
<dbReference type="InterPro" id="IPR045341">
    <property type="entry name" value="DUF6532"/>
</dbReference>
<evidence type="ECO:0000313" key="4">
    <source>
        <dbReference type="Proteomes" id="UP001222325"/>
    </source>
</evidence>
<keyword evidence="4" id="KW-1185">Reference proteome</keyword>
<dbReference type="AlphaFoldDB" id="A0AAD6TWC8"/>
<feature type="compositionally biased region" description="Basic and acidic residues" evidence="1">
    <location>
        <begin position="18"/>
        <end position="28"/>
    </location>
</feature>
<evidence type="ECO:0000256" key="1">
    <source>
        <dbReference type="SAM" id="MobiDB-lite"/>
    </source>
</evidence>
<evidence type="ECO:0000259" key="2">
    <source>
        <dbReference type="Pfam" id="PF20149"/>
    </source>
</evidence>
<feature type="region of interest" description="Disordered" evidence="1">
    <location>
        <begin position="156"/>
        <end position="229"/>
    </location>
</feature>
<feature type="region of interest" description="Disordered" evidence="1">
    <location>
        <begin position="88"/>
        <end position="114"/>
    </location>
</feature>